<dbReference type="Proteomes" id="UP000437562">
    <property type="component" value="Unassembled WGS sequence"/>
</dbReference>
<proteinExistence type="predicted"/>
<dbReference type="Pfam" id="PF11683">
    <property type="entry name" value="DUF3278"/>
    <property type="match status" value="1"/>
</dbReference>
<keyword evidence="1" id="KW-0472">Membrane</keyword>
<accession>A0A654AP35</accession>
<protein>
    <recommendedName>
        <fullName evidence="4">DUF3278 domain-containing protein</fullName>
    </recommendedName>
</protein>
<dbReference type="RefSeq" id="WP_012260149.1">
    <property type="nucleotide sequence ID" value="NZ_LR733376.1"/>
</dbReference>
<reference evidence="2 3" key="1">
    <citation type="submission" date="2019-10" db="EMBL/GenBank/DDBJ databases">
        <authorList>
            <person name="Karimi E."/>
        </authorList>
    </citation>
    <scope>NUCLEOTIDE SEQUENCE [LARGE SCALE GENOMIC DNA]</scope>
    <source>
        <strain evidence="2">Bacillus sp. 71</strain>
    </source>
</reference>
<dbReference type="InterPro" id="IPR021697">
    <property type="entry name" value="DUF3278"/>
</dbReference>
<organism evidence="2 3">
    <name type="scientific">Bacillus mycoides</name>
    <dbReference type="NCBI Taxonomy" id="1405"/>
    <lineage>
        <taxon>Bacteria</taxon>
        <taxon>Bacillati</taxon>
        <taxon>Bacillota</taxon>
        <taxon>Bacilli</taxon>
        <taxon>Bacillales</taxon>
        <taxon>Bacillaceae</taxon>
        <taxon>Bacillus</taxon>
        <taxon>Bacillus cereus group</taxon>
    </lineage>
</organism>
<evidence type="ECO:0000256" key="1">
    <source>
        <dbReference type="SAM" id="Phobius"/>
    </source>
</evidence>
<evidence type="ECO:0000313" key="2">
    <source>
        <dbReference type="EMBL" id="VXC69540.1"/>
    </source>
</evidence>
<dbReference type="OMA" id="ANINEWM"/>
<gene>
    <name evidence="2" type="ORF">BACI71_60013</name>
</gene>
<feature type="transmembrane region" description="Helical" evidence="1">
    <location>
        <begin position="122"/>
        <end position="144"/>
    </location>
</feature>
<keyword evidence="1" id="KW-1133">Transmembrane helix</keyword>
<feature type="transmembrane region" description="Helical" evidence="1">
    <location>
        <begin position="54"/>
        <end position="73"/>
    </location>
</feature>
<feature type="transmembrane region" description="Helical" evidence="1">
    <location>
        <begin position="21"/>
        <end position="42"/>
    </location>
</feature>
<name>A0A654AP35_BACMY</name>
<dbReference type="EMBL" id="CABWMC010000031">
    <property type="protein sequence ID" value="VXC69540.1"/>
    <property type="molecule type" value="Genomic_DNA"/>
</dbReference>
<evidence type="ECO:0008006" key="4">
    <source>
        <dbReference type="Google" id="ProtNLM"/>
    </source>
</evidence>
<evidence type="ECO:0000313" key="3">
    <source>
        <dbReference type="Proteomes" id="UP000437562"/>
    </source>
</evidence>
<feature type="transmembrane region" description="Helical" evidence="1">
    <location>
        <begin position="94"/>
        <end position="116"/>
    </location>
</feature>
<sequence>MIKSWLSILLPKDEYKKQKTLYFLAEASIILFITLIILFSIHRIFPNLEPNPEISIGMSISIFVIYIFTRYILSGIEYTNITTEQEFKKEKNRISLNSLKFILVFFIAYSLIIGIPKTQSQWIDLVILILLSGIFMFSLGYVSLRRSYKKNKDLLD</sequence>
<dbReference type="AlphaFoldDB" id="A0A654AP35"/>
<keyword evidence="1" id="KW-0812">Transmembrane</keyword>